<dbReference type="RefSeq" id="XP_005704061.1">
    <property type="nucleotide sequence ID" value="XM_005704004.1"/>
</dbReference>
<dbReference type="PANTHER" id="PTHR43968:SF14">
    <property type="entry name" value="GLUTATHIONE S-TRANSFERASE"/>
    <property type="match status" value="1"/>
</dbReference>
<dbReference type="PANTHER" id="PTHR43968">
    <property type="match status" value="1"/>
</dbReference>
<dbReference type="eggNOG" id="KOG1422">
    <property type="taxonomic scope" value="Eukaryota"/>
</dbReference>
<dbReference type="Proteomes" id="UP000030680">
    <property type="component" value="Unassembled WGS sequence"/>
</dbReference>
<dbReference type="SUPFAM" id="SSF52833">
    <property type="entry name" value="Thioredoxin-like"/>
    <property type="match status" value="1"/>
</dbReference>
<dbReference type="InterPro" id="IPR050983">
    <property type="entry name" value="GST_Omega/HSP26"/>
</dbReference>
<proteinExistence type="predicted"/>
<dbReference type="OMA" id="PQMGGCW"/>
<feature type="domain" description="GST N-terminal" evidence="2">
    <location>
        <begin position="151"/>
        <end position="231"/>
    </location>
</feature>
<dbReference type="Gene3D" id="3.40.30.10">
    <property type="entry name" value="Glutaredoxin"/>
    <property type="match status" value="1"/>
</dbReference>
<dbReference type="SUPFAM" id="SSF47616">
    <property type="entry name" value="GST C-terminal domain-like"/>
    <property type="match status" value="1"/>
</dbReference>
<dbReference type="InterPro" id="IPR036249">
    <property type="entry name" value="Thioredoxin-like_sf"/>
</dbReference>
<name>M2VWC0_GALSU</name>
<dbReference type="GeneID" id="17086441"/>
<keyword evidence="1" id="KW-0812">Transmembrane</keyword>
<dbReference type="EC" id="2.5.1.18" evidence="3"/>
<evidence type="ECO:0000313" key="4">
    <source>
        <dbReference type="Proteomes" id="UP000030680"/>
    </source>
</evidence>
<evidence type="ECO:0000313" key="3">
    <source>
        <dbReference type="EMBL" id="EME27541.1"/>
    </source>
</evidence>
<gene>
    <name evidence="3" type="ORF">Gasu_48410</name>
</gene>
<dbReference type="GO" id="GO:0004364">
    <property type="term" value="F:glutathione transferase activity"/>
    <property type="evidence" value="ECO:0007669"/>
    <property type="project" value="UniProtKB-EC"/>
</dbReference>
<dbReference type="GO" id="GO:0005737">
    <property type="term" value="C:cytoplasm"/>
    <property type="evidence" value="ECO:0007669"/>
    <property type="project" value="TreeGrafter"/>
</dbReference>
<dbReference type="AlphaFoldDB" id="M2VWC0"/>
<dbReference type="OrthoDB" id="3918at2759"/>
<dbReference type="CDD" id="cd00570">
    <property type="entry name" value="GST_N_family"/>
    <property type="match status" value="1"/>
</dbReference>
<keyword evidence="4" id="KW-1185">Reference proteome</keyword>
<organism evidence="3 4">
    <name type="scientific">Galdieria sulphuraria</name>
    <name type="common">Red alga</name>
    <dbReference type="NCBI Taxonomy" id="130081"/>
    <lineage>
        <taxon>Eukaryota</taxon>
        <taxon>Rhodophyta</taxon>
        <taxon>Bangiophyceae</taxon>
        <taxon>Galdieriales</taxon>
        <taxon>Galdieriaceae</taxon>
        <taxon>Galdieria</taxon>
    </lineage>
</organism>
<dbReference type="SFLD" id="SFLDG00358">
    <property type="entry name" value="Main_(cytGST)"/>
    <property type="match status" value="1"/>
</dbReference>
<protein>
    <submittedName>
        <fullName evidence="3">Glutathione S-transferase</fullName>
        <ecNumber evidence="3">2.5.1.18</ecNumber>
    </submittedName>
</protein>
<evidence type="ECO:0000256" key="1">
    <source>
        <dbReference type="SAM" id="Phobius"/>
    </source>
</evidence>
<dbReference type="STRING" id="130081.M2VWC0"/>
<dbReference type="PROSITE" id="PS50404">
    <property type="entry name" value="GST_NTER"/>
    <property type="match status" value="1"/>
</dbReference>
<reference evidence="4" key="1">
    <citation type="journal article" date="2013" name="Science">
        <title>Gene transfer from bacteria and archaea facilitated evolution of an extremophilic eukaryote.</title>
        <authorList>
            <person name="Schonknecht G."/>
            <person name="Chen W.H."/>
            <person name="Ternes C.M."/>
            <person name="Barbier G.G."/>
            <person name="Shrestha R.P."/>
            <person name="Stanke M."/>
            <person name="Brautigam A."/>
            <person name="Baker B.J."/>
            <person name="Banfield J.F."/>
            <person name="Garavito R.M."/>
            <person name="Carr K."/>
            <person name="Wilkerson C."/>
            <person name="Rensing S.A."/>
            <person name="Gagneul D."/>
            <person name="Dickenson N.E."/>
            <person name="Oesterhelt C."/>
            <person name="Lercher M.J."/>
            <person name="Weber A.P."/>
        </authorList>
    </citation>
    <scope>NUCLEOTIDE SEQUENCE [LARGE SCALE GENOMIC DNA]</scope>
    <source>
        <strain evidence="4">074W</strain>
    </source>
</reference>
<dbReference type="Gramene" id="EME27541">
    <property type="protein sequence ID" value="EME27541"/>
    <property type="gene ID" value="Gasu_48410"/>
</dbReference>
<accession>M2VWC0</accession>
<evidence type="ECO:0000259" key="2">
    <source>
        <dbReference type="PROSITE" id="PS50404"/>
    </source>
</evidence>
<keyword evidence="3" id="KW-0808">Transferase</keyword>
<dbReference type="EMBL" id="KB454530">
    <property type="protein sequence ID" value="EME27541.1"/>
    <property type="molecule type" value="Genomic_DNA"/>
</dbReference>
<dbReference type="InterPro" id="IPR040079">
    <property type="entry name" value="Glutathione_S-Trfase"/>
</dbReference>
<keyword evidence="1" id="KW-1133">Transmembrane helix</keyword>
<sequence length="518" mass="61256">MKCRDVVFSFVLTKWSQEYIKSAIWECRCYLPRNNNKLTRISIRFLFRSHFISSMSGTCFVAFSSYISKQRRLCKAKNIFSCRKYNICTFSSRDSPLFNREVVRSSPAVKLAQLLIASIPTWTELESKVSQLLGSKVYSYRLGEWERHEDCRVVIFTDENLWCPYTKRICFQLEEKSIPYRFWYLNMFQLPSWYKDINPRCQVPTAIIDGEIVYDSPVIMKYIEDRFPETKPLMPESMTKKMKEDLYDFERLERRISNTWLLWFDKLFSEEESLDSFYFTLDRVEEALHIYPGPFFFGEHFSLVDILYAPFMDAIAATALYYKGIPVRKTGGLFPAIEEWFDALSRRPVYQNIRSDEMTMIRALPYQFDHTEILPQAKRIAERMETDMRNMDMKQVKKDPFESQNRLLASSKLIHERTLILEVLRSSLGIPHDSTDFVTLDTMLRFVSNVLIEGYFSMQDFVLDNLSLISSSLNLLKDTIQVPRDLKYPAFRQLIAYLNFIMDNLKMQAESQELNHPV</sequence>
<dbReference type="Gene3D" id="1.20.1050.10">
    <property type="match status" value="1"/>
</dbReference>
<dbReference type="Pfam" id="PF13409">
    <property type="entry name" value="GST_N_2"/>
    <property type="match status" value="1"/>
</dbReference>
<dbReference type="InterPro" id="IPR036282">
    <property type="entry name" value="Glutathione-S-Trfase_C_sf"/>
</dbReference>
<keyword evidence="1" id="KW-0472">Membrane</keyword>
<dbReference type="KEGG" id="gsl:Gasu_48410"/>
<dbReference type="SFLD" id="SFLDS00019">
    <property type="entry name" value="Glutathione_Transferase_(cytos"/>
    <property type="match status" value="1"/>
</dbReference>
<dbReference type="InterPro" id="IPR004045">
    <property type="entry name" value="Glutathione_S-Trfase_N"/>
</dbReference>
<feature type="transmembrane region" description="Helical" evidence="1">
    <location>
        <begin position="45"/>
        <end position="67"/>
    </location>
</feature>